<evidence type="ECO:0000313" key="2">
    <source>
        <dbReference type="EMBL" id="CUG06306.1"/>
    </source>
</evidence>
<feature type="compositionally biased region" description="Basic and acidic residues" evidence="1">
    <location>
        <begin position="623"/>
        <end position="643"/>
    </location>
</feature>
<sequence>MSWDHLNAIGPHCILAEGIGEHSLKLPALLLTEAPPVADAAPNHGGTMLSDNSHPVDGASLDEQRTVDRLHRVRRSIMLFDFRQEDPTSAVDLAVAPAPVVAKSEGVYAAATPNPNFATLKPKTQQNFSSIDYGQELSDLRAPVIPILYLSHALTVSSGSMSWDHLNAIGPHCILAEGIGEHSLKLPALLLTEAPPVADAAPNHGGTMLSDNSHPVDGASLDEQRTVDRLHRVRRSIMLFDFRQEDPTSAVDLAVAPAPVVAKSEGVYGSGQCTVFSATWRRHLSGSSRKDAKTRVLCNLELKEILRRERIAIVNKLEALVRQISSTKHAHPPPAVISVHLSFPSCTCHMHLPCLAGRMSWDHLNAIGPHCILAEGIGEHSLKLPALLLTEAPPVADAAPNHGGTMLSDNSHPVDGASLDEQRTVDRLHRVRRSIMLFDFRQEDPTSAVDLAVAPAPVVAKSEGVYGSGQCTVFSATWRRHLSGSSRKDAKTRVLCNLELKEILRRERIAIVNKLEALVRQISSTKHAALVRQISSTKHAHPPPAAAVRDAQSASKINKGPSSLELELSRARQAVVMRLDHTLDSDDARAIHKRALDNNTFDESLDKHVIALMRRSVTGESDNSQRDERKLSNNKENNTETRK</sequence>
<dbReference type="Proteomes" id="UP000051952">
    <property type="component" value="Unassembled WGS sequence"/>
</dbReference>
<keyword evidence="3" id="KW-1185">Reference proteome</keyword>
<gene>
    <name evidence="2" type="ORF">BSAL_72270</name>
</gene>
<organism evidence="2 3">
    <name type="scientific">Bodo saltans</name>
    <name type="common">Flagellated protozoan</name>
    <dbReference type="NCBI Taxonomy" id="75058"/>
    <lineage>
        <taxon>Eukaryota</taxon>
        <taxon>Discoba</taxon>
        <taxon>Euglenozoa</taxon>
        <taxon>Kinetoplastea</taxon>
        <taxon>Metakinetoplastina</taxon>
        <taxon>Eubodonida</taxon>
        <taxon>Bodonidae</taxon>
        <taxon>Bodo</taxon>
    </lineage>
</organism>
<dbReference type="EMBL" id="CYKH01000577">
    <property type="protein sequence ID" value="CUG06306.1"/>
    <property type="molecule type" value="Genomic_DNA"/>
</dbReference>
<proteinExistence type="predicted"/>
<protein>
    <submittedName>
        <fullName evidence="2">Uncharacterized protein</fullName>
    </submittedName>
</protein>
<dbReference type="VEuPathDB" id="TriTrypDB:BSAL_72275"/>
<feature type="region of interest" description="Disordered" evidence="1">
    <location>
        <begin position="615"/>
        <end position="643"/>
    </location>
</feature>
<dbReference type="VEuPathDB" id="TriTrypDB:BSAL_51540"/>
<dbReference type="AlphaFoldDB" id="A0A0S4IWJ7"/>
<accession>A0A0S4IWJ7</accession>
<evidence type="ECO:0000313" key="3">
    <source>
        <dbReference type="Proteomes" id="UP000051952"/>
    </source>
</evidence>
<evidence type="ECO:0000256" key="1">
    <source>
        <dbReference type="SAM" id="MobiDB-lite"/>
    </source>
</evidence>
<name>A0A0S4IWJ7_BODSA</name>
<reference evidence="3" key="1">
    <citation type="submission" date="2015-09" db="EMBL/GenBank/DDBJ databases">
        <authorList>
            <consortium name="Pathogen Informatics"/>
        </authorList>
    </citation>
    <scope>NUCLEOTIDE SEQUENCE [LARGE SCALE GENOMIC DNA]</scope>
    <source>
        <strain evidence="3">Lake Konstanz</strain>
    </source>
</reference>